<comment type="caution">
    <text evidence="2">The sequence shown here is derived from an EMBL/GenBank/DDBJ whole genome shotgun (WGS) entry which is preliminary data.</text>
</comment>
<dbReference type="PANTHER" id="PTHR48475">
    <property type="entry name" value="RIBONUCLEASE H"/>
    <property type="match status" value="1"/>
</dbReference>
<keyword evidence="3" id="KW-1185">Reference proteome</keyword>
<evidence type="ECO:0000313" key="3">
    <source>
        <dbReference type="Proteomes" id="UP001054821"/>
    </source>
</evidence>
<dbReference type="Pfam" id="PF17921">
    <property type="entry name" value="Integrase_H2C2"/>
    <property type="match status" value="1"/>
</dbReference>
<name>A0AAD4V2U1_PRUDU</name>
<evidence type="ECO:0000313" key="2">
    <source>
        <dbReference type="EMBL" id="KAI5317283.1"/>
    </source>
</evidence>
<organism evidence="2 3">
    <name type="scientific">Prunus dulcis</name>
    <name type="common">Almond</name>
    <name type="synonym">Amygdalus dulcis</name>
    <dbReference type="NCBI Taxonomy" id="3755"/>
    <lineage>
        <taxon>Eukaryota</taxon>
        <taxon>Viridiplantae</taxon>
        <taxon>Streptophyta</taxon>
        <taxon>Embryophyta</taxon>
        <taxon>Tracheophyta</taxon>
        <taxon>Spermatophyta</taxon>
        <taxon>Magnoliopsida</taxon>
        <taxon>eudicotyledons</taxon>
        <taxon>Gunneridae</taxon>
        <taxon>Pentapetalae</taxon>
        <taxon>rosids</taxon>
        <taxon>fabids</taxon>
        <taxon>Rosales</taxon>
        <taxon>Rosaceae</taxon>
        <taxon>Amygdaloideae</taxon>
        <taxon>Amygdaleae</taxon>
        <taxon>Prunus</taxon>
    </lineage>
</organism>
<reference evidence="2 3" key="1">
    <citation type="journal article" date="2022" name="G3 (Bethesda)">
        <title>Whole-genome sequence and methylome profiling of the almond [Prunus dulcis (Mill.) D.A. Webb] cultivar 'Nonpareil'.</title>
        <authorList>
            <person name="D'Amico-Willman K.M."/>
            <person name="Ouma W.Z."/>
            <person name="Meulia T."/>
            <person name="Sideli G.M."/>
            <person name="Gradziel T.M."/>
            <person name="Fresnedo-Ramirez J."/>
        </authorList>
    </citation>
    <scope>NUCLEOTIDE SEQUENCE [LARGE SCALE GENOMIC DNA]</scope>
    <source>
        <strain evidence="2">Clone GOH B32 T37-40</strain>
    </source>
</reference>
<protein>
    <recommendedName>
        <fullName evidence="1">Integrase zinc-binding domain-containing protein</fullName>
    </recommendedName>
</protein>
<accession>A0AAD4V2U1</accession>
<gene>
    <name evidence="2" type="ORF">L3X38_036990</name>
</gene>
<dbReference type="PANTHER" id="PTHR48475:SF1">
    <property type="entry name" value="RNASE H TYPE-1 DOMAIN-CONTAINING PROTEIN"/>
    <property type="match status" value="1"/>
</dbReference>
<sequence>MREICVYKVYFPELRFSDIVLPEDQPGYRLFEKEPKDEEARTDFRKKFLSVMLIRDLPFGYGKPPNYHLGGDIYHPNFRNPYLAFFINGTLPTNSKHARKLKRIVKRYFIDGSTLYRKGFKGEPLKCLGVSEAQQVMQEIHAEECGEHQGMKRLHRQLLSVGYHWPTIKNGAYNFLKKCHTCQVHANLSHKPPTLLQDMRTP</sequence>
<dbReference type="InterPro" id="IPR041588">
    <property type="entry name" value="Integrase_H2C2"/>
</dbReference>
<feature type="domain" description="Integrase zinc-binding" evidence="1">
    <location>
        <begin position="131"/>
        <end position="185"/>
    </location>
</feature>
<dbReference type="EMBL" id="JAJFAZ020000007">
    <property type="protein sequence ID" value="KAI5317283.1"/>
    <property type="molecule type" value="Genomic_DNA"/>
</dbReference>
<dbReference type="Proteomes" id="UP001054821">
    <property type="component" value="Chromosome 7"/>
</dbReference>
<proteinExistence type="predicted"/>
<dbReference type="Gene3D" id="1.10.340.70">
    <property type="match status" value="1"/>
</dbReference>
<dbReference type="AlphaFoldDB" id="A0AAD4V2U1"/>
<evidence type="ECO:0000259" key="1">
    <source>
        <dbReference type="Pfam" id="PF17921"/>
    </source>
</evidence>